<sequence>MLVGLAGLVSSYDANHELDSGATYPADVNHVTIRIIMALYGVTMVPVAYSTSGNWRAPFDRHHGPMRQRMARHLSLHSPRLVLLYFTFHGMVKFHSYQNQTFSVMWWFWIIFTRASNGAVTSVKWVGFVHSCLVSPPSPLAFEQTSAWHCLQSPPSVVTTFTSPTSKGRCSQVPTRCSSGIAFGIFMAAFGSLPYPDDIFTGACFMPLVFTSSTTVWNVFAPTIGIWLSFAGGVGVWLGTAWCRFPEWMGS</sequence>
<feature type="transmembrane region" description="Helical" evidence="9">
    <location>
        <begin position="70"/>
        <end position="92"/>
    </location>
</feature>
<feature type="transmembrane region" description="Helical" evidence="9">
    <location>
        <begin position="104"/>
        <end position="126"/>
    </location>
</feature>
<dbReference type="Proteomes" id="UP000836404">
    <property type="component" value="Unassembled WGS sequence"/>
</dbReference>
<comment type="pathway">
    <text evidence="2">Protein modification; protein glycosylation.</text>
</comment>
<gene>
    <name evidence="11" type="ORF">JKILLFL_G882</name>
</gene>
<dbReference type="InterPro" id="IPR003342">
    <property type="entry name" value="ArnT-like_N"/>
</dbReference>
<feature type="domain" description="ArnT-like N-terminal" evidence="10">
    <location>
        <begin position="82"/>
        <end position="129"/>
    </location>
</feature>
<evidence type="ECO:0000313" key="11">
    <source>
        <dbReference type="EMBL" id="CAD6950551.1"/>
    </source>
</evidence>
<name>A0A9N8M006_9BASI</name>
<evidence type="ECO:0000256" key="1">
    <source>
        <dbReference type="ARBA" id="ARBA00004127"/>
    </source>
</evidence>
<dbReference type="AlphaFoldDB" id="A0A9N8M006"/>
<evidence type="ECO:0000259" key="10">
    <source>
        <dbReference type="Pfam" id="PF02366"/>
    </source>
</evidence>
<accession>A0A9N8M006</accession>
<keyword evidence="8 9" id="KW-0472">Membrane</keyword>
<dbReference type="GO" id="GO:0004169">
    <property type="term" value="F:dolichyl-phosphate-mannose-protein mannosyltransferase activity"/>
    <property type="evidence" value="ECO:0007669"/>
    <property type="project" value="TreeGrafter"/>
</dbReference>
<dbReference type="PANTHER" id="PTHR10050">
    <property type="entry name" value="DOLICHYL-PHOSPHATE-MANNOSE--PROTEIN MANNOSYLTRANSFERASE"/>
    <property type="match status" value="1"/>
</dbReference>
<keyword evidence="4" id="KW-0328">Glycosyltransferase</keyword>
<evidence type="ECO:0000256" key="5">
    <source>
        <dbReference type="ARBA" id="ARBA00022679"/>
    </source>
</evidence>
<comment type="subcellular location">
    <subcellularLocation>
        <location evidence="1">Endomembrane system</location>
        <topology evidence="1">Multi-pass membrane protein</topology>
    </subcellularLocation>
</comment>
<evidence type="ECO:0000313" key="12">
    <source>
        <dbReference type="Proteomes" id="UP000836404"/>
    </source>
</evidence>
<feature type="transmembrane region" description="Helical" evidence="9">
    <location>
        <begin position="215"/>
        <end position="239"/>
    </location>
</feature>
<evidence type="ECO:0000256" key="6">
    <source>
        <dbReference type="ARBA" id="ARBA00022692"/>
    </source>
</evidence>
<evidence type="ECO:0000256" key="4">
    <source>
        <dbReference type="ARBA" id="ARBA00022676"/>
    </source>
</evidence>
<dbReference type="Pfam" id="PF02366">
    <property type="entry name" value="PMT"/>
    <property type="match status" value="1"/>
</dbReference>
<proteinExistence type="inferred from homology"/>
<dbReference type="EMBL" id="CAJHJF010005514">
    <property type="protein sequence ID" value="CAD6950551.1"/>
    <property type="molecule type" value="Genomic_DNA"/>
</dbReference>
<evidence type="ECO:0000256" key="9">
    <source>
        <dbReference type="SAM" id="Phobius"/>
    </source>
</evidence>
<reference evidence="11 12" key="1">
    <citation type="submission" date="2020-10" db="EMBL/GenBank/DDBJ databases">
        <authorList>
            <person name="Sedaghatjoo S."/>
        </authorList>
    </citation>
    <scope>NUCLEOTIDE SEQUENCE [LARGE SCALE GENOMIC DNA]</scope>
    <source>
        <strain evidence="11 12">LLFL</strain>
    </source>
</reference>
<keyword evidence="6 9" id="KW-0812">Transmembrane</keyword>
<organism evidence="11 12">
    <name type="scientific">Tilletia laevis</name>
    <dbReference type="NCBI Taxonomy" id="157183"/>
    <lineage>
        <taxon>Eukaryota</taxon>
        <taxon>Fungi</taxon>
        <taxon>Dikarya</taxon>
        <taxon>Basidiomycota</taxon>
        <taxon>Ustilaginomycotina</taxon>
        <taxon>Exobasidiomycetes</taxon>
        <taxon>Tilletiales</taxon>
        <taxon>Tilletiaceae</taxon>
        <taxon>Tilletia</taxon>
    </lineage>
</organism>
<evidence type="ECO:0000256" key="8">
    <source>
        <dbReference type="ARBA" id="ARBA00023136"/>
    </source>
</evidence>
<protein>
    <recommendedName>
        <fullName evidence="10">ArnT-like N-terminal domain-containing protein</fullName>
    </recommendedName>
</protein>
<dbReference type="InterPro" id="IPR027005">
    <property type="entry name" value="PMT-like"/>
</dbReference>
<dbReference type="GO" id="GO:0016020">
    <property type="term" value="C:membrane"/>
    <property type="evidence" value="ECO:0007669"/>
    <property type="project" value="InterPro"/>
</dbReference>
<dbReference type="GO" id="GO:0005783">
    <property type="term" value="C:endoplasmic reticulum"/>
    <property type="evidence" value="ECO:0007669"/>
    <property type="project" value="TreeGrafter"/>
</dbReference>
<keyword evidence="12" id="KW-1185">Reference proteome</keyword>
<evidence type="ECO:0000256" key="7">
    <source>
        <dbReference type="ARBA" id="ARBA00022989"/>
    </source>
</evidence>
<keyword evidence="5" id="KW-0808">Transferase</keyword>
<feature type="transmembrane region" description="Helical" evidence="9">
    <location>
        <begin position="31"/>
        <end position="49"/>
    </location>
</feature>
<keyword evidence="7 9" id="KW-1133">Transmembrane helix</keyword>
<feature type="transmembrane region" description="Helical" evidence="9">
    <location>
        <begin position="177"/>
        <end position="195"/>
    </location>
</feature>
<evidence type="ECO:0000256" key="3">
    <source>
        <dbReference type="ARBA" id="ARBA00007222"/>
    </source>
</evidence>
<dbReference type="PANTHER" id="PTHR10050:SF46">
    <property type="entry name" value="PROTEIN O-MANNOSYL-TRANSFERASE 2"/>
    <property type="match status" value="1"/>
</dbReference>
<evidence type="ECO:0000256" key="2">
    <source>
        <dbReference type="ARBA" id="ARBA00004922"/>
    </source>
</evidence>
<comment type="caution">
    <text evidence="11">The sequence shown here is derived from an EMBL/GenBank/DDBJ whole genome shotgun (WGS) entry which is preliminary data.</text>
</comment>
<comment type="similarity">
    <text evidence="3">Belongs to the glycosyltransferase 39 family.</text>
</comment>